<comment type="caution">
    <text evidence="7">Lacks conserved residue(s) required for the propagation of feature annotation.</text>
</comment>
<feature type="disulfide bond" evidence="7">
    <location>
        <begin position="34"/>
        <end position="49"/>
    </location>
</feature>
<dbReference type="Pfam" id="PF05375">
    <property type="entry name" value="Pacifastin_I"/>
    <property type="match status" value="2"/>
</dbReference>
<evidence type="ECO:0000256" key="7">
    <source>
        <dbReference type="PROSITE-ProRule" id="PRU00776"/>
    </source>
</evidence>
<dbReference type="InterPro" id="IPR008037">
    <property type="entry name" value="Pacifastin_dom"/>
</dbReference>
<feature type="domain" description="Pacifastin" evidence="8">
    <location>
        <begin position="73"/>
        <end position="107"/>
    </location>
</feature>
<keyword evidence="5 7" id="KW-1015">Disulfide bond</keyword>
<evidence type="ECO:0000256" key="1">
    <source>
        <dbReference type="ARBA" id="ARBA00004613"/>
    </source>
</evidence>
<evidence type="ECO:0000259" key="8">
    <source>
        <dbReference type="PROSITE" id="PS51446"/>
    </source>
</evidence>
<evidence type="ECO:0000313" key="9">
    <source>
        <dbReference type="EMBL" id="JAG20054.1"/>
    </source>
</evidence>
<keyword evidence="3 7" id="KW-0646">Protease inhibitor</keyword>
<comment type="subcellular location">
    <subcellularLocation>
        <location evidence="1">Secreted</location>
    </subcellularLocation>
</comment>
<evidence type="ECO:0000256" key="2">
    <source>
        <dbReference type="ARBA" id="ARBA00022525"/>
    </source>
</evidence>
<dbReference type="GO" id="GO:0004867">
    <property type="term" value="F:serine-type endopeptidase inhibitor activity"/>
    <property type="evidence" value="ECO:0007669"/>
    <property type="project" value="UniProtKB-UniRule"/>
</dbReference>
<comment type="similarity">
    <text evidence="6 7">Belongs to the protease inhibitor I19 family.</text>
</comment>
<dbReference type="EMBL" id="GBHO01023550">
    <property type="protein sequence ID" value="JAG20054.1"/>
    <property type="molecule type" value="Transcribed_RNA"/>
</dbReference>
<keyword evidence="4 7" id="KW-0722">Serine protease inhibitor</keyword>
<dbReference type="InterPro" id="IPR036201">
    <property type="entry name" value="Pacifastin_dom_sf"/>
</dbReference>
<feature type="disulfide bond" evidence="7">
    <location>
        <begin position="44"/>
        <end position="62"/>
    </location>
</feature>
<reference evidence="9" key="2">
    <citation type="submission" date="2014-07" db="EMBL/GenBank/DDBJ databases">
        <authorList>
            <person name="Hull J."/>
        </authorList>
    </citation>
    <scope>NUCLEOTIDE SEQUENCE</scope>
</reference>
<feature type="disulfide bond" evidence="7">
    <location>
        <begin position="89"/>
        <end position="99"/>
    </location>
</feature>
<dbReference type="PROSITE" id="PS51446">
    <property type="entry name" value="PACIFASTIN"/>
    <property type="match status" value="2"/>
</dbReference>
<evidence type="ECO:0000256" key="5">
    <source>
        <dbReference type="ARBA" id="ARBA00023157"/>
    </source>
</evidence>
<keyword evidence="2" id="KW-0964">Secreted</keyword>
<feature type="non-terminal residue" evidence="9">
    <location>
        <position position="1"/>
    </location>
</feature>
<evidence type="ECO:0000256" key="3">
    <source>
        <dbReference type="ARBA" id="ARBA00022690"/>
    </source>
</evidence>
<feature type="disulfide bond" evidence="7">
    <location>
        <begin position="47"/>
        <end position="57"/>
    </location>
</feature>
<dbReference type="AlphaFoldDB" id="A0A0A9XJA3"/>
<protein>
    <recommendedName>
        <fullName evidence="8">Pacifastin domain-containing protein</fullName>
    </recommendedName>
</protein>
<accession>A0A0A9XJA3</accession>
<sequence>CRTAVSVIETMLNAKIVILVALGLGSAATSGLHCKVGSMWKEECNTCICTPEGGIKCTTLNCHPDAYHITSTLGRCKPFSRWRVDCNYCTCSEFGDMSCTTNICAVQRTHFRQVQTSSGTDTAVEGRLQARHSLEG</sequence>
<evidence type="ECO:0000256" key="6">
    <source>
        <dbReference type="ARBA" id="ARBA00029459"/>
    </source>
</evidence>
<organism evidence="9">
    <name type="scientific">Lygus hesperus</name>
    <name type="common">Western plant bug</name>
    <dbReference type="NCBI Taxonomy" id="30085"/>
    <lineage>
        <taxon>Eukaryota</taxon>
        <taxon>Metazoa</taxon>
        <taxon>Ecdysozoa</taxon>
        <taxon>Arthropoda</taxon>
        <taxon>Hexapoda</taxon>
        <taxon>Insecta</taxon>
        <taxon>Pterygota</taxon>
        <taxon>Neoptera</taxon>
        <taxon>Paraneoptera</taxon>
        <taxon>Hemiptera</taxon>
        <taxon>Heteroptera</taxon>
        <taxon>Panheteroptera</taxon>
        <taxon>Cimicomorpha</taxon>
        <taxon>Miridae</taxon>
        <taxon>Mirini</taxon>
        <taxon>Lygus</taxon>
    </lineage>
</organism>
<reference evidence="9" key="1">
    <citation type="journal article" date="2014" name="PLoS ONE">
        <title>Transcriptome-Based Identification of ABC Transporters in the Western Tarnished Plant Bug Lygus hesperus.</title>
        <authorList>
            <person name="Hull J.J."/>
            <person name="Chaney K."/>
            <person name="Geib S.M."/>
            <person name="Fabrick J.A."/>
            <person name="Brent C.S."/>
            <person name="Walsh D."/>
            <person name="Lavine L.C."/>
        </authorList>
    </citation>
    <scope>NUCLEOTIDE SEQUENCE</scope>
</reference>
<feature type="disulfide bond" evidence="7">
    <location>
        <begin position="76"/>
        <end position="91"/>
    </location>
</feature>
<evidence type="ECO:0000256" key="4">
    <source>
        <dbReference type="ARBA" id="ARBA00022900"/>
    </source>
</evidence>
<name>A0A0A9XJA3_LYGHE</name>
<proteinExistence type="inferred from homology"/>
<gene>
    <name evidence="9" type="ORF">CM83_56709</name>
</gene>
<dbReference type="GO" id="GO:0005576">
    <property type="term" value="C:extracellular region"/>
    <property type="evidence" value="ECO:0007669"/>
    <property type="project" value="UniProtKB-SubCell"/>
</dbReference>
<feature type="domain" description="Pacifastin" evidence="8">
    <location>
        <begin position="31"/>
        <end position="65"/>
    </location>
</feature>
<dbReference type="SUPFAM" id="SSF57283">
    <property type="entry name" value="PMP inhibitors"/>
    <property type="match status" value="2"/>
</dbReference>
<feature type="disulfide bond" evidence="7">
    <location>
        <begin position="86"/>
        <end position="104"/>
    </location>
</feature>